<dbReference type="InterPro" id="IPR017938">
    <property type="entry name" value="Riboflavin_synthase-like_b-brl"/>
</dbReference>
<dbReference type="SUPFAM" id="SSF63380">
    <property type="entry name" value="Riboflavin synthase domain-like"/>
    <property type="match status" value="2"/>
</dbReference>
<evidence type="ECO:0000256" key="8">
    <source>
        <dbReference type="SAM" id="MobiDB-lite"/>
    </source>
</evidence>
<dbReference type="InterPro" id="IPR001094">
    <property type="entry name" value="Flavdoxin-like"/>
</dbReference>
<dbReference type="FunFam" id="3.40.50.80:FF:000001">
    <property type="entry name" value="NADPH--cytochrome P450 reductase 1"/>
    <property type="match status" value="1"/>
</dbReference>
<dbReference type="PANTHER" id="PTHR19384">
    <property type="entry name" value="NITRIC OXIDE SYNTHASE-RELATED"/>
    <property type="match status" value="1"/>
</dbReference>
<dbReference type="Pfam" id="PF00175">
    <property type="entry name" value="NAD_binding_1"/>
    <property type="match status" value="1"/>
</dbReference>
<comment type="cofactor">
    <cofactor evidence="2">
        <name>FAD</name>
        <dbReference type="ChEBI" id="CHEBI:57692"/>
    </cofactor>
</comment>
<feature type="signal peptide" evidence="9">
    <location>
        <begin position="1"/>
        <end position="18"/>
    </location>
</feature>
<name>A0AAV1IM59_9CHLO</name>
<dbReference type="InterPro" id="IPR001709">
    <property type="entry name" value="Flavoprot_Pyr_Nucl_cyt_Rdtase"/>
</dbReference>
<feature type="domain" description="FAD-binding FR-type" evidence="11">
    <location>
        <begin position="302"/>
        <end position="611"/>
    </location>
</feature>
<dbReference type="InterPro" id="IPR001433">
    <property type="entry name" value="OxRdtase_FAD/NAD-bd"/>
</dbReference>
<dbReference type="GO" id="GO:0005829">
    <property type="term" value="C:cytosol"/>
    <property type="evidence" value="ECO:0007669"/>
    <property type="project" value="TreeGrafter"/>
</dbReference>
<dbReference type="PROSITE" id="PS50902">
    <property type="entry name" value="FLAVODOXIN_LIKE"/>
    <property type="match status" value="1"/>
</dbReference>
<dbReference type="SUPFAM" id="SSF52343">
    <property type="entry name" value="Ferredoxin reductase-like, C-terminal NADP-linked domain"/>
    <property type="match status" value="1"/>
</dbReference>
<dbReference type="GO" id="GO:0010181">
    <property type="term" value="F:FMN binding"/>
    <property type="evidence" value="ECO:0007669"/>
    <property type="project" value="InterPro"/>
</dbReference>
<evidence type="ECO:0000313" key="13">
    <source>
        <dbReference type="Proteomes" id="UP001314263"/>
    </source>
</evidence>
<dbReference type="Proteomes" id="UP001314263">
    <property type="component" value="Unassembled WGS sequence"/>
</dbReference>
<evidence type="ECO:0000256" key="1">
    <source>
        <dbReference type="ARBA" id="ARBA00001917"/>
    </source>
</evidence>
<evidence type="ECO:0000256" key="3">
    <source>
        <dbReference type="ARBA" id="ARBA00022630"/>
    </source>
</evidence>
<dbReference type="PRINTS" id="PR00369">
    <property type="entry name" value="FLAVODOXIN"/>
</dbReference>
<dbReference type="PRINTS" id="PR00371">
    <property type="entry name" value="FPNCR"/>
</dbReference>
<sequence>MMPASALQSPWLWGAALAAPAVWCMWSSFKPRAQPKEADFNTFLRPGAKSAPQQGKAGAARQKRPVDFSTFLKHADAPEPQRQPTSFSSFLRGPEKQEVLNEPQAANTGASEQPSAEAEERAPPDSKPVAVLFGTEYGFSKEIAEKLSVRLRETSKYWPRLIDMAEHPEGFPVDQEQVLLVICSTQGDGVPPSEARDFCDWLSASSAPRLADTAFSVCALGDTSYAHFCACGRMLDARLESLGAKRLAGRADVNREDWKAVDAWIEAAVAGLDSLALKAHKDTTGAGEVKQAASKQKRWGKSRPYFGTIVASQGLCNIASKDDKDTIRVEIDLGDSGLTYTPGDALGIIPLNCHEAVGELLRLLGASAQDPVPRPTWHYDDGKLPQLDNSMPLREALAMCYDLRCPKHELLRVLLESLQRQSDKLTNGFQHKTSSLGGTKKGIKKTESNGSVHAAPTNGYVRLSNGHSGPGNGNAELTNGHADHENGAKPTHLSHQDQASQLQELLDRDDAALEMYLEPRHVIDLFLEFPAARPPPSKVLAALRPLLPRLYSISSSQLEHPRRVQVTVAVVRYHSLARERIGVTSTYLAERLQVGDKIPVYIHKNPDFRLPEDASEPIIMVGPGTGLAPFRSFMQERLLSAQQGSRQPLGQALLYFGCRRSDQDYLYGGLLEGWAKAGQLTLFTAFSRQQAQKVYVQDRLRESGGLVWKLLEDGGHFYVCGDAAHMAGSVEHALLQIIESHQEQGENAAAQYLQDMMAQQRYQRDVWF</sequence>
<evidence type="ECO:0000256" key="4">
    <source>
        <dbReference type="ARBA" id="ARBA00022643"/>
    </source>
</evidence>
<accession>A0AAV1IM59</accession>
<keyword evidence="7" id="KW-0560">Oxidoreductase</keyword>
<feature type="region of interest" description="Disordered" evidence="8">
    <location>
        <begin position="100"/>
        <end position="128"/>
    </location>
</feature>
<reference evidence="12 13" key="1">
    <citation type="submission" date="2023-10" db="EMBL/GenBank/DDBJ databases">
        <authorList>
            <person name="Maclean D."/>
            <person name="Macfadyen A."/>
        </authorList>
    </citation>
    <scope>NUCLEOTIDE SEQUENCE [LARGE SCALE GENOMIC DNA]</scope>
</reference>
<feature type="domain" description="Flavodoxin-like" evidence="10">
    <location>
        <begin position="129"/>
        <end position="269"/>
    </location>
</feature>
<keyword evidence="9" id="KW-0732">Signal</keyword>
<feature type="chain" id="PRO_5043527643" evidence="9">
    <location>
        <begin position="19"/>
        <end position="768"/>
    </location>
</feature>
<protein>
    <submittedName>
        <fullName evidence="12">Uncharacterized protein</fullName>
    </submittedName>
</protein>
<proteinExistence type="predicted"/>
<keyword evidence="6" id="KW-0521">NADP</keyword>
<dbReference type="EMBL" id="CAUYUE010000018">
    <property type="protein sequence ID" value="CAK0787777.1"/>
    <property type="molecule type" value="Genomic_DNA"/>
</dbReference>
<organism evidence="12 13">
    <name type="scientific">Coccomyxa viridis</name>
    <dbReference type="NCBI Taxonomy" id="1274662"/>
    <lineage>
        <taxon>Eukaryota</taxon>
        <taxon>Viridiplantae</taxon>
        <taxon>Chlorophyta</taxon>
        <taxon>core chlorophytes</taxon>
        <taxon>Trebouxiophyceae</taxon>
        <taxon>Trebouxiophyceae incertae sedis</taxon>
        <taxon>Coccomyxaceae</taxon>
        <taxon>Coccomyxa</taxon>
    </lineage>
</organism>
<dbReference type="Gene3D" id="2.40.30.10">
    <property type="entry name" value="Translation factors"/>
    <property type="match status" value="2"/>
</dbReference>
<gene>
    <name evidence="12" type="ORF">CVIRNUC_010999</name>
</gene>
<evidence type="ECO:0000259" key="11">
    <source>
        <dbReference type="PROSITE" id="PS51384"/>
    </source>
</evidence>
<feature type="compositionally biased region" description="Polar residues" evidence="8">
    <location>
        <begin position="428"/>
        <end position="437"/>
    </location>
</feature>
<dbReference type="Pfam" id="PF00667">
    <property type="entry name" value="FAD_binding_1"/>
    <property type="match status" value="2"/>
</dbReference>
<dbReference type="GO" id="GO:0016491">
    <property type="term" value="F:oxidoreductase activity"/>
    <property type="evidence" value="ECO:0007669"/>
    <property type="project" value="UniProtKB-KW"/>
</dbReference>
<feature type="compositionally biased region" description="Polar residues" evidence="8">
    <location>
        <begin position="104"/>
        <end position="114"/>
    </location>
</feature>
<dbReference type="InterPro" id="IPR039261">
    <property type="entry name" value="FNR_nucleotide-bd"/>
</dbReference>
<dbReference type="InterPro" id="IPR029039">
    <property type="entry name" value="Flavoprotein-like_sf"/>
</dbReference>
<feature type="region of interest" description="Disordered" evidence="8">
    <location>
        <begin position="43"/>
        <end position="63"/>
    </location>
</feature>
<keyword evidence="3" id="KW-0285">Flavoprotein</keyword>
<evidence type="ECO:0000256" key="2">
    <source>
        <dbReference type="ARBA" id="ARBA00001974"/>
    </source>
</evidence>
<evidence type="ECO:0000256" key="6">
    <source>
        <dbReference type="ARBA" id="ARBA00022857"/>
    </source>
</evidence>
<keyword evidence="5" id="KW-0274">FAD</keyword>
<comment type="cofactor">
    <cofactor evidence="1">
        <name>FMN</name>
        <dbReference type="ChEBI" id="CHEBI:58210"/>
    </cofactor>
</comment>
<evidence type="ECO:0000256" key="9">
    <source>
        <dbReference type="SAM" id="SignalP"/>
    </source>
</evidence>
<dbReference type="Pfam" id="PF00258">
    <property type="entry name" value="Flavodoxin_1"/>
    <property type="match status" value="1"/>
</dbReference>
<dbReference type="InterPro" id="IPR017927">
    <property type="entry name" value="FAD-bd_FR_type"/>
</dbReference>
<keyword evidence="13" id="KW-1185">Reference proteome</keyword>
<dbReference type="PANTHER" id="PTHR19384:SF128">
    <property type="entry name" value="NADPH OXIDOREDUCTASE A"/>
    <property type="match status" value="1"/>
</dbReference>
<dbReference type="Gene3D" id="3.40.50.360">
    <property type="match status" value="1"/>
</dbReference>
<evidence type="ECO:0000313" key="12">
    <source>
        <dbReference type="EMBL" id="CAK0787777.1"/>
    </source>
</evidence>
<comment type="caution">
    <text evidence="12">The sequence shown here is derived from an EMBL/GenBank/DDBJ whole genome shotgun (WGS) entry which is preliminary data.</text>
</comment>
<keyword evidence="4" id="KW-0288">FMN</keyword>
<evidence type="ECO:0000256" key="7">
    <source>
        <dbReference type="ARBA" id="ARBA00023002"/>
    </source>
</evidence>
<dbReference type="PROSITE" id="PS51384">
    <property type="entry name" value="FAD_FR"/>
    <property type="match status" value="1"/>
</dbReference>
<dbReference type="AlphaFoldDB" id="A0AAV1IM59"/>
<dbReference type="Gene3D" id="3.40.50.80">
    <property type="entry name" value="Nucleotide-binding domain of ferredoxin-NADP reductase (FNR) module"/>
    <property type="match status" value="1"/>
</dbReference>
<dbReference type="InterPro" id="IPR008254">
    <property type="entry name" value="Flavodoxin/NO_synth"/>
</dbReference>
<feature type="region of interest" description="Disordered" evidence="8">
    <location>
        <begin position="428"/>
        <end position="501"/>
    </location>
</feature>
<dbReference type="SUPFAM" id="SSF52218">
    <property type="entry name" value="Flavoproteins"/>
    <property type="match status" value="1"/>
</dbReference>
<dbReference type="GO" id="GO:0050660">
    <property type="term" value="F:flavin adenine dinucleotide binding"/>
    <property type="evidence" value="ECO:0007669"/>
    <property type="project" value="TreeGrafter"/>
</dbReference>
<dbReference type="InterPro" id="IPR003097">
    <property type="entry name" value="CysJ-like_FAD-binding"/>
</dbReference>
<evidence type="ECO:0000256" key="5">
    <source>
        <dbReference type="ARBA" id="ARBA00022827"/>
    </source>
</evidence>
<evidence type="ECO:0000259" key="10">
    <source>
        <dbReference type="PROSITE" id="PS50902"/>
    </source>
</evidence>